<organism evidence="6 7">
    <name type="scientific">Drosophila suzukii</name>
    <name type="common">Spotted-wing drosophila fruit fly</name>
    <dbReference type="NCBI Taxonomy" id="28584"/>
    <lineage>
        <taxon>Eukaryota</taxon>
        <taxon>Metazoa</taxon>
        <taxon>Ecdysozoa</taxon>
        <taxon>Arthropoda</taxon>
        <taxon>Hexapoda</taxon>
        <taxon>Insecta</taxon>
        <taxon>Pterygota</taxon>
        <taxon>Neoptera</taxon>
        <taxon>Endopterygota</taxon>
        <taxon>Diptera</taxon>
        <taxon>Brachycera</taxon>
        <taxon>Muscomorpha</taxon>
        <taxon>Ephydroidea</taxon>
        <taxon>Drosophilidae</taxon>
        <taxon>Drosophila</taxon>
        <taxon>Sophophora</taxon>
    </lineage>
</organism>
<dbReference type="Proteomes" id="UP001652628">
    <property type="component" value="Chromosome 2L"/>
</dbReference>
<sequence>MERFWAVQVLLLACLILGEACSYCVPREECQKEISSSFYPCSISEVCCEVIRSDSQETVTGYGGKRPEKEFPNVDITPWPPKKSNPPPAGTQVQGMSNPNGLGITKYVTDGQSKPGQYPWVVALFNGSQYFAGGSLISAGVVLTAAHRVSFLETEQIFVRAGVWNLEPTTNPFASYVRGVKRIESHDHFDYASGANDLALLFLKTPFELEGHIRTIRLPFANKAIEGLCCTLAGWEWPAKDQGSSSIMKKVELRILGRNTCQNELRRTIDMGNSYTLPQSLICTRGVAGVSLAAGSPLFCSIDEKNPHIYEQIGIVSWGKDCGQSGVLEAYTDVFMFMEWITSRIGT</sequence>
<feature type="signal peptide" evidence="4">
    <location>
        <begin position="1"/>
        <end position="20"/>
    </location>
</feature>
<dbReference type="Pfam" id="PF00089">
    <property type="entry name" value="Trypsin"/>
    <property type="match status" value="1"/>
</dbReference>
<evidence type="ECO:0000256" key="3">
    <source>
        <dbReference type="SAM" id="MobiDB-lite"/>
    </source>
</evidence>
<feature type="compositionally biased region" description="Pro residues" evidence="3">
    <location>
        <begin position="78"/>
        <end position="89"/>
    </location>
</feature>
<protein>
    <submittedName>
        <fullName evidence="7">Phenoloxidase-activating factor 2</fullName>
    </submittedName>
</protein>
<comment type="similarity">
    <text evidence="2">Belongs to the peptidase S1 family. CLIP subfamily.</text>
</comment>
<evidence type="ECO:0000313" key="6">
    <source>
        <dbReference type="Proteomes" id="UP001652628"/>
    </source>
</evidence>
<dbReference type="AlphaFoldDB" id="A0AB39ZZG8"/>
<dbReference type="GO" id="GO:0004252">
    <property type="term" value="F:serine-type endopeptidase activity"/>
    <property type="evidence" value="ECO:0007669"/>
    <property type="project" value="InterPro"/>
</dbReference>
<dbReference type="InterPro" id="IPR043504">
    <property type="entry name" value="Peptidase_S1_PA_chymotrypsin"/>
</dbReference>
<keyword evidence="6" id="KW-1185">Reference proteome</keyword>
<dbReference type="SMART" id="SM00020">
    <property type="entry name" value="Tryp_SPc"/>
    <property type="match status" value="1"/>
</dbReference>
<dbReference type="InterPro" id="IPR001254">
    <property type="entry name" value="Trypsin_dom"/>
</dbReference>
<dbReference type="PANTHER" id="PTHR24256">
    <property type="entry name" value="TRYPTASE-RELATED"/>
    <property type="match status" value="1"/>
</dbReference>
<evidence type="ECO:0000256" key="2">
    <source>
        <dbReference type="ARBA" id="ARBA00024195"/>
    </source>
</evidence>
<gene>
    <name evidence="7" type="primary">LOC108021691</name>
</gene>
<dbReference type="RefSeq" id="XP_016946005.3">
    <property type="nucleotide sequence ID" value="XM_017090516.4"/>
</dbReference>
<reference evidence="7" key="1">
    <citation type="submission" date="2025-08" db="UniProtKB">
        <authorList>
            <consortium name="RefSeq"/>
        </authorList>
    </citation>
    <scope>IDENTIFICATION</scope>
</reference>
<dbReference type="SUPFAM" id="SSF50494">
    <property type="entry name" value="Trypsin-like serine proteases"/>
    <property type="match status" value="1"/>
</dbReference>
<feature type="domain" description="Peptidase S1" evidence="5">
    <location>
        <begin position="108"/>
        <end position="346"/>
    </location>
</feature>
<evidence type="ECO:0000313" key="7">
    <source>
        <dbReference type="RefSeq" id="XP_016946005.3"/>
    </source>
</evidence>
<dbReference type="InterPro" id="IPR051487">
    <property type="entry name" value="Ser/Thr_Proteases_Immune/Dev"/>
</dbReference>
<feature type="chain" id="PRO_5045546216" evidence="4">
    <location>
        <begin position="21"/>
        <end position="347"/>
    </location>
</feature>
<keyword evidence="4" id="KW-0732">Signal</keyword>
<evidence type="ECO:0000256" key="4">
    <source>
        <dbReference type="SAM" id="SignalP"/>
    </source>
</evidence>
<evidence type="ECO:0000256" key="1">
    <source>
        <dbReference type="ARBA" id="ARBA00023157"/>
    </source>
</evidence>
<feature type="region of interest" description="Disordered" evidence="3">
    <location>
        <begin position="70"/>
        <end position="91"/>
    </location>
</feature>
<dbReference type="GeneID" id="108021691"/>
<name>A0AB39ZZG8_DROSZ</name>
<proteinExistence type="inferred from homology"/>
<dbReference type="InterPro" id="IPR009003">
    <property type="entry name" value="Peptidase_S1_PA"/>
</dbReference>
<evidence type="ECO:0000259" key="5">
    <source>
        <dbReference type="PROSITE" id="PS50240"/>
    </source>
</evidence>
<dbReference type="GO" id="GO:0006508">
    <property type="term" value="P:proteolysis"/>
    <property type="evidence" value="ECO:0007669"/>
    <property type="project" value="InterPro"/>
</dbReference>
<keyword evidence="1" id="KW-1015">Disulfide bond</keyword>
<accession>A0AB39ZZG8</accession>
<dbReference type="Gene3D" id="2.40.10.10">
    <property type="entry name" value="Trypsin-like serine proteases"/>
    <property type="match status" value="1"/>
</dbReference>
<dbReference type="CDD" id="cd00190">
    <property type="entry name" value="Tryp_SPc"/>
    <property type="match status" value="1"/>
</dbReference>
<dbReference type="PROSITE" id="PS50240">
    <property type="entry name" value="TRYPSIN_DOM"/>
    <property type="match status" value="1"/>
</dbReference>